<evidence type="ECO:0000313" key="2">
    <source>
        <dbReference type="Proteomes" id="UP000217277"/>
    </source>
</evidence>
<organism evidence="1 2">
    <name type="scientific">Pseudoalteromonas agarivorans DSM 14585</name>
    <dbReference type="NCBI Taxonomy" id="1312369"/>
    <lineage>
        <taxon>Bacteria</taxon>
        <taxon>Pseudomonadati</taxon>
        <taxon>Pseudomonadota</taxon>
        <taxon>Gammaproteobacteria</taxon>
        <taxon>Alteromonadales</taxon>
        <taxon>Pseudoalteromonadaceae</taxon>
        <taxon>Pseudoalteromonas</taxon>
    </lineage>
</organism>
<accession>A0ACA8DTA4</accession>
<protein>
    <submittedName>
        <fullName evidence="1">Uncharacterized protein</fullName>
    </submittedName>
</protein>
<name>A0ACA8DTA4_9GAMM</name>
<sequence length="241" mass="27652">MNKLLNNKIHSGDHFTDIQNKAFGSASSYIISFVNPFSYCEVAKEARLIDEVDAYFSDGALLCILHNLFLQKITRASFDYSSIAEPFLQYVANKNKRIAIIGATTDENSLAVINLKKQFPNLNVVYQRDGYINNPDETINELNLLEPDVVLVGMGTPYQERFSIELKHKLIKPAVIITCGGFLTQTSIKPDYYHPLVKKLGLRWLQRMVLHKHVRDRVLKKYPKFTISYLYKMIGLKFAKK</sequence>
<keyword evidence="2" id="KW-1185">Reference proteome</keyword>
<proteinExistence type="predicted"/>
<dbReference type="Proteomes" id="UP000217277">
    <property type="component" value="Chromosome I"/>
</dbReference>
<reference evidence="1" key="1">
    <citation type="submission" date="2015-03" db="EMBL/GenBank/DDBJ databases">
        <authorList>
            <person name="Xie B.-B."/>
            <person name="Rong J.-C."/>
            <person name="Qin Q.-L."/>
            <person name="Zhang Y.-Z."/>
        </authorList>
    </citation>
    <scope>NUCLEOTIDE SEQUENCE</scope>
    <source>
        <strain evidence="1">DSM 14585</strain>
    </source>
</reference>
<gene>
    <name evidence="1" type="ORF">PAGA_a0486</name>
</gene>
<evidence type="ECO:0000313" key="1">
    <source>
        <dbReference type="EMBL" id="ATC81043.1"/>
    </source>
</evidence>
<dbReference type="EMBL" id="CP011011">
    <property type="protein sequence ID" value="ATC81043.1"/>
    <property type="molecule type" value="Genomic_DNA"/>
</dbReference>